<feature type="region of interest" description="Disordered" evidence="9">
    <location>
        <begin position="345"/>
        <end position="387"/>
    </location>
</feature>
<reference evidence="13" key="1">
    <citation type="journal article" date="2014" name="Int. J. Syst. Evol. Microbiol.">
        <title>Complete genome sequence of Corynebacterium casei LMG S-19264T (=DSM 44701T), isolated from a smear-ripened cheese.</title>
        <authorList>
            <consortium name="US DOE Joint Genome Institute (JGI-PGF)"/>
            <person name="Walter F."/>
            <person name="Albersmeier A."/>
            <person name="Kalinowski J."/>
            <person name="Ruckert C."/>
        </authorList>
    </citation>
    <scope>NUCLEOTIDE SEQUENCE</scope>
    <source>
        <strain evidence="13">JCM 3276</strain>
    </source>
</reference>
<keyword evidence="6" id="KW-0961">Cell wall biogenesis/degradation</keyword>
<keyword evidence="10" id="KW-0812">Transmembrane</keyword>
<keyword evidence="5" id="KW-0573">Peptidoglycan synthesis</keyword>
<organism evidence="13 14">
    <name type="scientific">Actinokineospora fastidiosa</name>
    <dbReference type="NCBI Taxonomy" id="1816"/>
    <lineage>
        <taxon>Bacteria</taxon>
        <taxon>Bacillati</taxon>
        <taxon>Actinomycetota</taxon>
        <taxon>Actinomycetes</taxon>
        <taxon>Pseudonocardiales</taxon>
        <taxon>Pseudonocardiaceae</taxon>
        <taxon>Actinokineospora</taxon>
    </lineage>
</organism>
<protein>
    <submittedName>
        <fullName evidence="13">D-alanyl-D-alanine carboxypeptidase</fullName>
    </submittedName>
</protein>
<feature type="chain" id="PRO_5038138441" evidence="11">
    <location>
        <begin position="24"/>
        <end position="426"/>
    </location>
</feature>
<dbReference type="InterPro" id="IPR018044">
    <property type="entry name" value="Peptidase_S11"/>
</dbReference>
<name>A0A918G9H0_9PSEU</name>
<proteinExistence type="inferred from homology"/>
<feature type="region of interest" description="Disordered" evidence="9">
    <location>
        <begin position="23"/>
        <end position="73"/>
    </location>
</feature>
<dbReference type="InterPro" id="IPR001967">
    <property type="entry name" value="Peptidase_S11_N"/>
</dbReference>
<feature type="active site" evidence="7">
    <location>
        <position position="178"/>
    </location>
</feature>
<evidence type="ECO:0000256" key="8">
    <source>
        <dbReference type="RuleBase" id="RU004016"/>
    </source>
</evidence>
<dbReference type="EMBL" id="BMRB01000001">
    <property type="protein sequence ID" value="GGS24075.1"/>
    <property type="molecule type" value="Genomic_DNA"/>
</dbReference>
<dbReference type="Pfam" id="PF00768">
    <property type="entry name" value="Peptidase_S11"/>
    <property type="match status" value="1"/>
</dbReference>
<evidence type="ECO:0000313" key="13">
    <source>
        <dbReference type="EMBL" id="GGS24075.1"/>
    </source>
</evidence>
<sequence length="426" mass="44168">MRFAARGTVAALLALLTAAPAAAQPATGEPLMQTSAQCRNHDRPPPAIDTSEEPKPGDPSPTPLPVPPEPVGGTRMGECGLVLPPEAPALPGAVNAAAWIITDVSSGTVLAAKDPHARERPASLIKMLLAITAVRELRPEQIVVGTPEDAQQEGSRVGIGPGGEYTVDQLLHALLMRSGNDVAHALARALGGVPVALEKMNALARELGALDTRAATPSGLDGPGMSTSAYDIALIFREGMEHAEIAKALRTRSLTFPGHSDTGSFEIYNDNKLWDEYEGFTGGTAGFTDSARHTYLGSAERDGRQLAVVLLRGEPNPDPLAGQGALLLDYGFALVDAGRKPVGELVTGAPDAQPKPDGSVGSVPVTEPPATDGEDHQTATGPDTERSAFGTYGMPLVVAAGLGILVALALFLRKKRAARARAARTA</sequence>
<evidence type="ECO:0000256" key="10">
    <source>
        <dbReference type="SAM" id="Phobius"/>
    </source>
</evidence>
<evidence type="ECO:0000256" key="9">
    <source>
        <dbReference type="SAM" id="MobiDB-lite"/>
    </source>
</evidence>
<evidence type="ECO:0000256" key="2">
    <source>
        <dbReference type="ARBA" id="ARBA00022729"/>
    </source>
</evidence>
<dbReference type="GO" id="GO:0006508">
    <property type="term" value="P:proteolysis"/>
    <property type="evidence" value="ECO:0007669"/>
    <property type="project" value="InterPro"/>
</dbReference>
<feature type="signal peptide" evidence="11">
    <location>
        <begin position="1"/>
        <end position="23"/>
    </location>
</feature>
<accession>A0A918G9H0</accession>
<keyword evidence="3" id="KW-0378">Hydrolase</keyword>
<dbReference type="PANTHER" id="PTHR21581:SF33">
    <property type="entry name" value="D-ALANYL-D-ALANINE CARBOXYPEPTIDASE DACB"/>
    <property type="match status" value="1"/>
</dbReference>
<feature type="active site" description="Proton acceptor" evidence="7">
    <location>
        <position position="126"/>
    </location>
</feature>
<keyword evidence="10" id="KW-1133">Transmembrane helix</keyword>
<comment type="similarity">
    <text evidence="1 8">Belongs to the peptidase S11 family.</text>
</comment>
<dbReference type="GO" id="GO:0008360">
    <property type="term" value="P:regulation of cell shape"/>
    <property type="evidence" value="ECO:0007669"/>
    <property type="project" value="UniProtKB-KW"/>
</dbReference>
<feature type="compositionally biased region" description="Pro residues" evidence="9">
    <location>
        <begin position="57"/>
        <end position="70"/>
    </location>
</feature>
<keyword evidence="4" id="KW-0133">Cell shape</keyword>
<dbReference type="Proteomes" id="UP000660680">
    <property type="component" value="Unassembled WGS sequence"/>
</dbReference>
<dbReference type="PRINTS" id="PR00725">
    <property type="entry name" value="DADACBPTASE1"/>
</dbReference>
<reference evidence="13" key="2">
    <citation type="submission" date="2020-09" db="EMBL/GenBank/DDBJ databases">
        <authorList>
            <person name="Sun Q."/>
            <person name="Ohkuma M."/>
        </authorList>
    </citation>
    <scope>NUCLEOTIDE SEQUENCE</scope>
    <source>
        <strain evidence="13">JCM 3276</strain>
    </source>
</reference>
<keyword evidence="10" id="KW-0472">Membrane</keyword>
<evidence type="ECO:0000256" key="1">
    <source>
        <dbReference type="ARBA" id="ARBA00007164"/>
    </source>
</evidence>
<keyword evidence="13" id="KW-0645">Protease</keyword>
<feature type="domain" description="Peptidase S11 D-alanyl-D-alanine carboxypeptidase A N-terminal" evidence="12">
    <location>
        <begin position="91"/>
        <end position="311"/>
    </location>
</feature>
<keyword evidence="13" id="KW-0121">Carboxypeptidase</keyword>
<evidence type="ECO:0000256" key="7">
    <source>
        <dbReference type="PIRSR" id="PIRSR618044-1"/>
    </source>
</evidence>
<dbReference type="GO" id="GO:0009002">
    <property type="term" value="F:serine-type D-Ala-D-Ala carboxypeptidase activity"/>
    <property type="evidence" value="ECO:0007669"/>
    <property type="project" value="InterPro"/>
</dbReference>
<feature type="active site" description="Acyl-ester intermediate" evidence="7">
    <location>
        <position position="123"/>
    </location>
</feature>
<dbReference type="GO" id="GO:0071555">
    <property type="term" value="P:cell wall organization"/>
    <property type="evidence" value="ECO:0007669"/>
    <property type="project" value="UniProtKB-KW"/>
</dbReference>
<keyword evidence="14" id="KW-1185">Reference proteome</keyword>
<comment type="caution">
    <text evidence="13">The sequence shown here is derived from an EMBL/GenBank/DDBJ whole genome shotgun (WGS) entry which is preliminary data.</text>
</comment>
<gene>
    <name evidence="13" type="primary">dacC</name>
    <name evidence="13" type="ORF">GCM10010171_16540</name>
</gene>
<evidence type="ECO:0000256" key="11">
    <source>
        <dbReference type="SAM" id="SignalP"/>
    </source>
</evidence>
<keyword evidence="2 11" id="KW-0732">Signal</keyword>
<evidence type="ECO:0000256" key="5">
    <source>
        <dbReference type="ARBA" id="ARBA00022984"/>
    </source>
</evidence>
<dbReference type="Gene3D" id="3.40.710.10">
    <property type="entry name" value="DD-peptidase/beta-lactamase superfamily"/>
    <property type="match status" value="1"/>
</dbReference>
<dbReference type="RefSeq" id="WP_229786677.1">
    <property type="nucleotide sequence ID" value="NZ_BMRB01000001.1"/>
</dbReference>
<evidence type="ECO:0000256" key="6">
    <source>
        <dbReference type="ARBA" id="ARBA00023316"/>
    </source>
</evidence>
<dbReference type="PANTHER" id="PTHR21581">
    <property type="entry name" value="D-ALANYL-D-ALANINE CARBOXYPEPTIDASE"/>
    <property type="match status" value="1"/>
</dbReference>
<dbReference type="InterPro" id="IPR012338">
    <property type="entry name" value="Beta-lactam/transpept-like"/>
</dbReference>
<dbReference type="GO" id="GO:0009252">
    <property type="term" value="P:peptidoglycan biosynthetic process"/>
    <property type="evidence" value="ECO:0007669"/>
    <property type="project" value="UniProtKB-KW"/>
</dbReference>
<evidence type="ECO:0000256" key="3">
    <source>
        <dbReference type="ARBA" id="ARBA00022801"/>
    </source>
</evidence>
<feature type="transmembrane region" description="Helical" evidence="10">
    <location>
        <begin position="392"/>
        <end position="412"/>
    </location>
</feature>
<evidence type="ECO:0000259" key="12">
    <source>
        <dbReference type="Pfam" id="PF00768"/>
    </source>
</evidence>
<dbReference type="SUPFAM" id="SSF56601">
    <property type="entry name" value="beta-lactamase/transpeptidase-like"/>
    <property type="match status" value="1"/>
</dbReference>
<dbReference type="AlphaFoldDB" id="A0A918G9H0"/>
<evidence type="ECO:0000313" key="14">
    <source>
        <dbReference type="Proteomes" id="UP000660680"/>
    </source>
</evidence>
<evidence type="ECO:0000256" key="4">
    <source>
        <dbReference type="ARBA" id="ARBA00022960"/>
    </source>
</evidence>